<feature type="compositionally biased region" description="Polar residues" evidence="1">
    <location>
        <begin position="394"/>
        <end position="406"/>
    </location>
</feature>
<keyword evidence="3" id="KW-1185">Reference proteome</keyword>
<evidence type="ECO:0000313" key="2">
    <source>
        <dbReference type="EnsemblMetazoa" id="AFAF010626-PA"/>
    </source>
</evidence>
<feature type="region of interest" description="Disordered" evidence="1">
    <location>
        <begin position="430"/>
        <end position="467"/>
    </location>
</feature>
<feature type="compositionally biased region" description="Basic and acidic residues" evidence="1">
    <location>
        <begin position="774"/>
        <end position="784"/>
    </location>
</feature>
<feature type="compositionally biased region" description="Polar residues" evidence="1">
    <location>
        <begin position="707"/>
        <end position="716"/>
    </location>
</feature>
<feature type="region of interest" description="Disordered" evidence="1">
    <location>
        <begin position="394"/>
        <end position="418"/>
    </location>
</feature>
<protein>
    <submittedName>
        <fullName evidence="2">Uncharacterized protein</fullName>
    </submittedName>
</protein>
<reference evidence="2" key="2">
    <citation type="submission" date="2020-05" db="UniProtKB">
        <authorList>
            <consortium name="EnsemblMetazoa"/>
        </authorList>
    </citation>
    <scope>IDENTIFICATION</scope>
    <source>
        <strain evidence="2">FAR1</strain>
    </source>
</reference>
<accession>A0A182QI51</accession>
<feature type="compositionally biased region" description="Low complexity" evidence="1">
    <location>
        <begin position="449"/>
        <end position="461"/>
    </location>
</feature>
<proteinExistence type="predicted"/>
<dbReference type="STRING" id="69004.A0A182QI51"/>
<evidence type="ECO:0000313" key="3">
    <source>
        <dbReference type="Proteomes" id="UP000075886"/>
    </source>
</evidence>
<feature type="compositionally biased region" description="Polar residues" evidence="1">
    <location>
        <begin position="437"/>
        <end position="448"/>
    </location>
</feature>
<dbReference type="Proteomes" id="UP000075886">
    <property type="component" value="Unassembled WGS sequence"/>
</dbReference>
<organism evidence="2 3">
    <name type="scientific">Anopheles farauti</name>
    <dbReference type="NCBI Taxonomy" id="69004"/>
    <lineage>
        <taxon>Eukaryota</taxon>
        <taxon>Metazoa</taxon>
        <taxon>Ecdysozoa</taxon>
        <taxon>Arthropoda</taxon>
        <taxon>Hexapoda</taxon>
        <taxon>Insecta</taxon>
        <taxon>Pterygota</taxon>
        <taxon>Neoptera</taxon>
        <taxon>Endopterygota</taxon>
        <taxon>Diptera</taxon>
        <taxon>Nematocera</taxon>
        <taxon>Culicoidea</taxon>
        <taxon>Culicidae</taxon>
        <taxon>Anophelinae</taxon>
        <taxon>Anopheles</taxon>
    </lineage>
</organism>
<feature type="compositionally biased region" description="Polar residues" evidence="1">
    <location>
        <begin position="740"/>
        <end position="767"/>
    </location>
</feature>
<evidence type="ECO:0000256" key="1">
    <source>
        <dbReference type="SAM" id="MobiDB-lite"/>
    </source>
</evidence>
<dbReference type="EMBL" id="AXCN02002009">
    <property type="status" value="NOT_ANNOTATED_CDS"/>
    <property type="molecule type" value="Genomic_DNA"/>
</dbReference>
<dbReference type="VEuPathDB" id="VectorBase:AFAF010626"/>
<reference evidence="3" key="1">
    <citation type="submission" date="2014-01" db="EMBL/GenBank/DDBJ databases">
        <title>The Genome Sequence of Anopheles farauti FAR1 (V2).</title>
        <authorList>
            <consortium name="The Broad Institute Genomics Platform"/>
            <person name="Neafsey D.E."/>
            <person name="Besansky N."/>
            <person name="Howell P."/>
            <person name="Walton C."/>
            <person name="Young S.K."/>
            <person name="Zeng Q."/>
            <person name="Gargeya S."/>
            <person name="Fitzgerald M."/>
            <person name="Haas B."/>
            <person name="Abouelleil A."/>
            <person name="Allen A.W."/>
            <person name="Alvarado L."/>
            <person name="Arachchi H.M."/>
            <person name="Berlin A.M."/>
            <person name="Chapman S.B."/>
            <person name="Gainer-Dewar J."/>
            <person name="Goldberg J."/>
            <person name="Griggs A."/>
            <person name="Gujja S."/>
            <person name="Hansen M."/>
            <person name="Howarth C."/>
            <person name="Imamovic A."/>
            <person name="Ireland A."/>
            <person name="Larimer J."/>
            <person name="McCowan C."/>
            <person name="Murphy C."/>
            <person name="Pearson M."/>
            <person name="Poon T.W."/>
            <person name="Priest M."/>
            <person name="Roberts A."/>
            <person name="Saif S."/>
            <person name="Shea T."/>
            <person name="Sisk P."/>
            <person name="Sykes S."/>
            <person name="Wortman J."/>
            <person name="Nusbaum C."/>
            <person name="Birren B."/>
        </authorList>
    </citation>
    <scope>NUCLEOTIDE SEQUENCE [LARGE SCALE GENOMIC DNA]</scope>
    <source>
        <strain evidence="3">FAR1</strain>
    </source>
</reference>
<dbReference type="AlphaFoldDB" id="A0A182QI51"/>
<name>A0A182QI51_9DIPT</name>
<feature type="region of interest" description="Disordered" evidence="1">
    <location>
        <begin position="697"/>
        <end position="790"/>
    </location>
</feature>
<sequence length="790" mass="82191">MTATTAATTATAARAEEVTTAAAGGSTDACIDAITTTISTVLTTTATTGSTGSTGTNATTVRRQRHSIAGQMSYFKMLGTFSKKMATSTNSLFSTAVISGSSSAPNLRDMIPSTASPSGFGGVPPIRPLETLHNALSLKQLDAFLERMTVAPLFKTPASSPPPKHPLIGAAAPADTTAASAGASKGGAGALPTLSLVGGELPGSLSTSLQPTGTATLDDKCTAQQRAIGGRDFVPVAAPGQQTTIGGAPGTGAATTNANGVACSVAGAQQSWSDHSSSMTSSISALSSGGPSSPNYSEVYSRGCPSSDMSASITSSTDGLVKATLELSIVLGSSRLFNTCPHNYLSSSSSLAAIVGGTEQQLVALPNLFSHTQPQMSPKHPQTEQGAVGVATSTELGPQEDPTNLAGSDGGVDPCLRRSSTLDISGELTPVSACSDWDSNTNEATKGSTTNYDLTTATTNTMEEDDEDATISTDTCLSVGDQQQQQQTTVEATATAGSSSNSVVGKLPLFRGAFPFDEQPHADGPFAGDAAGSKVDNRVRGSRIQRQISLYEKDTRTESKNLHQQGDANEWCAVGFKFEPSGHRSRVDPHQPLPRMHMSFDELHKELPYNERNLLSQQDPSAGVQQLRGGPVRTHQEQADKSFLKSLAQLTIAQKPTVPLDVTGGATGPPSPHTPGALVIREGFIEPPRLTRVTKSFHGKTDHQKLNIDQQQQLEPSRSVGEPCGLRRASDSPIAAPTRYNKNALRSQQQQAGSSRFTTSLVQESPPEQQPGRPESEGGAHADEPPMPTK</sequence>
<dbReference type="EnsemblMetazoa" id="AFAF010626-RA">
    <property type="protein sequence ID" value="AFAF010626-PA"/>
    <property type="gene ID" value="AFAF010626"/>
</dbReference>
<feature type="compositionally biased region" description="Low complexity" evidence="1">
    <location>
        <begin position="274"/>
        <end position="293"/>
    </location>
</feature>
<feature type="region of interest" description="Disordered" evidence="1">
    <location>
        <begin position="274"/>
        <end position="301"/>
    </location>
</feature>